<evidence type="ECO:0000313" key="2">
    <source>
        <dbReference type="EMBL" id="PTB49364.1"/>
    </source>
</evidence>
<name>A0A2T3ZX20_TRIHA</name>
<proteinExistence type="predicted"/>
<dbReference type="PANTHER" id="PTHR41521">
    <property type="match status" value="1"/>
</dbReference>
<dbReference type="GeneID" id="36628483"/>
<accession>A0A2T3ZX20</accession>
<dbReference type="RefSeq" id="XP_024769041.1">
    <property type="nucleotide sequence ID" value="XM_024919914.1"/>
</dbReference>
<dbReference type="AlphaFoldDB" id="A0A2T3ZX20"/>
<sequence>MPAYVVAMMAIHDRETYRKYTALSPSIVKRYGGKFLTRGEEVWSMEGDIYKDRMVILEFPTKADVEACFKEDAEYLAAVQFRHSASIGRILVQEGGTNTENPDPNV</sequence>
<dbReference type="Gene3D" id="3.30.70.100">
    <property type="match status" value="1"/>
</dbReference>
<dbReference type="Pfam" id="PF07045">
    <property type="entry name" value="DUF1330"/>
    <property type="match status" value="1"/>
</dbReference>
<dbReference type="SUPFAM" id="SSF54909">
    <property type="entry name" value="Dimeric alpha+beta barrel"/>
    <property type="match status" value="1"/>
</dbReference>
<dbReference type="PANTHER" id="PTHR41521:SF4">
    <property type="entry name" value="BLR0684 PROTEIN"/>
    <property type="match status" value="1"/>
</dbReference>
<protein>
    <recommendedName>
        <fullName evidence="1">DUF1330 domain-containing protein</fullName>
    </recommendedName>
</protein>
<feature type="domain" description="DUF1330" evidence="1">
    <location>
        <begin position="2"/>
        <end position="95"/>
    </location>
</feature>
<organism evidence="2 3">
    <name type="scientific">Trichoderma harzianum CBS 226.95</name>
    <dbReference type="NCBI Taxonomy" id="983964"/>
    <lineage>
        <taxon>Eukaryota</taxon>
        <taxon>Fungi</taxon>
        <taxon>Dikarya</taxon>
        <taxon>Ascomycota</taxon>
        <taxon>Pezizomycotina</taxon>
        <taxon>Sordariomycetes</taxon>
        <taxon>Hypocreomycetidae</taxon>
        <taxon>Hypocreales</taxon>
        <taxon>Hypocreaceae</taxon>
        <taxon>Trichoderma</taxon>
    </lineage>
</organism>
<reference evidence="2 3" key="1">
    <citation type="submission" date="2016-07" db="EMBL/GenBank/DDBJ databases">
        <title>Multiple horizontal gene transfer events from other fungi enriched the ability of initially mycotrophic Trichoderma (Ascomycota) to feed on dead plant biomass.</title>
        <authorList>
            <consortium name="DOE Joint Genome Institute"/>
            <person name="Aerts A."/>
            <person name="Atanasova L."/>
            <person name="Chenthamara K."/>
            <person name="Zhang J."/>
            <person name="Grujic M."/>
            <person name="Henrissat B."/>
            <person name="Kuo A."/>
            <person name="Salamov A."/>
            <person name="Lipzen A."/>
            <person name="Labutti K."/>
            <person name="Barry K."/>
            <person name="Miao Y."/>
            <person name="Rahimi M.J."/>
            <person name="Shen Q."/>
            <person name="Grigoriev I.V."/>
            <person name="Kubicek C.P."/>
            <person name="Druzhinina I.S."/>
        </authorList>
    </citation>
    <scope>NUCLEOTIDE SEQUENCE [LARGE SCALE GENOMIC DNA]</scope>
    <source>
        <strain evidence="2 3">CBS 226.95</strain>
    </source>
</reference>
<dbReference type="Proteomes" id="UP000241690">
    <property type="component" value="Unassembled WGS sequence"/>
</dbReference>
<keyword evidence="3" id="KW-1185">Reference proteome</keyword>
<dbReference type="InterPro" id="IPR010753">
    <property type="entry name" value="DUF1330"/>
</dbReference>
<dbReference type="EMBL" id="KZ679692">
    <property type="protein sequence ID" value="PTB49364.1"/>
    <property type="molecule type" value="Genomic_DNA"/>
</dbReference>
<gene>
    <name evidence="2" type="ORF">M431DRAFT_512827</name>
</gene>
<dbReference type="InterPro" id="IPR011008">
    <property type="entry name" value="Dimeric_a/b-barrel"/>
</dbReference>
<evidence type="ECO:0000313" key="3">
    <source>
        <dbReference type="Proteomes" id="UP000241690"/>
    </source>
</evidence>
<evidence type="ECO:0000259" key="1">
    <source>
        <dbReference type="Pfam" id="PF07045"/>
    </source>
</evidence>